<evidence type="ECO:0000313" key="1">
    <source>
        <dbReference type="EMBL" id="CAG8713668.1"/>
    </source>
</evidence>
<evidence type="ECO:0000313" key="2">
    <source>
        <dbReference type="Proteomes" id="UP000789860"/>
    </source>
</evidence>
<reference evidence="1" key="1">
    <citation type="submission" date="2021-06" db="EMBL/GenBank/DDBJ databases">
        <authorList>
            <person name="Kallberg Y."/>
            <person name="Tangrot J."/>
            <person name="Rosling A."/>
        </authorList>
    </citation>
    <scope>NUCLEOTIDE SEQUENCE</scope>
    <source>
        <strain evidence="1">AU212A</strain>
    </source>
</reference>
<keyword evidence="2" id="KW-1185">Reference proteome</keyword>
<comment type="caution">
    <text evidence="1">The sequence shown here is derived from an EMBL/GenBank/DDBJ whole genome shotgun (WGS) entry which is preliminary data.</text>
</comment>
<gene>
    <name evidence="1" type="ORF">SCALOS_LOCUS10972</name>
</gene>
<feature type="non-terminal residue" evidence="1">
    <location>
        <position position="1"/>
    </location>
</feature>
<protein>
    <submittedName>
        <fullName evidence="1">4271_t:CDS:1</fullName>
    </submittedName>
</protein>
<feature type="non-terminal residue" evidence="1">
    <location>
        <position position="81"/>
    </location>
</feature>
<accession>A0ACA9PLC1</accession>
<proteinExistence type="predicted"/>
<dbReference type="Proteomes" id="UP000789860">
    <property type="component" value="Unassembled WGS sequence"/>
</dbReference>
<dbReference type="EMBL" id="CAJVPM010044243">
    <property type="protein sequence ID" value="CAG8713668.1"/>
    <property type="molecule type" value="Genomic_DNA"/>
</dbReference>
<name>A0ACA9PLC1_9GLOM</name>
<sequence length="81" mass="9414">FVVLSGYYRGPAQKYIGGKCRNLEGLNQGLCEDIRIHHTSGHAYLACGDEHGHKTQWWPPLNVYNNYSYQSRDTFYVYNIE</sequence>
<organism evidence="1 2">
    <name type="scientific">Scutellospora calospora</name>
    <dbReference type="NCBI Taxonomy" id="85575"/>
    <lineage>
        <taxon>Eukaryota</taxon>
        <taxon>Fungi</taxon>
        <taxon>Fungi incertae sedis</taxon>
        <taxon>Mucoromycota</taxon>
        <taxon>Glomeromycotina</taxon>
        <taxon>Glomeromycetes</taxon>
        <taxon>Diversisporales</taxon>
        <taxon>Gigasporaceae</taxon>
        <taxon>Scutellospora</taxon>
    </lineage>
</organism>